<name>A0ABP0P379_9DINO</name>
<organism evidence="3 4">
    <name type="scientific">Durusdinium trenchii</name>
    <dbReference type="NCBI Taxonomy" id="1381693"/>
    <lineage>
        <taxon>Eukaryota</taxon>
        <taxon>Sar</taxon>
        <taxon>Alveolata</taxon>
        <taxon>Dinophyceae</taxon>
        <taxon>Suessiales</taxon>
        <taxon>Symbiodiniaceae</taxon>
        <taxon>Durusdinium</taxon>
    </lineage>
</organism>
<feature type="compositionally biased region" description="Gly residues" evidence="1">
    <location>
        <begin position="778"/>
        <end position="788"/>
    </location>
</feature>
<accession>A0ABP0P379</accession>
<evidence type="ECO:0000313" key="4">
    <source>
        <dbReference type="Proteomes" id="UP001642464"/>
    </source>
</evidence>
<feature type="compositionally biased region" description="Polar residues" evidence="1">
    <location>
        <begin position="259"/>
        <end position="271"/>
    </location>
</feature>
<gene>
    <name evidence="3" type="ORF">SCF082_LOCUS34762</name>
</gene>
<feature type="region of interest" description="Disordered" evidence="1">
    <location>
        <begin position="774"/>
        <end position="807"/>
    </location>
</feature>
<feature type="domain" description="Reverse transcriptase" evidence="2">
    <location>
        <begin position="305"/>
        <end position="552"/>
    </location>
</feature>
<dbReference type="InterPro" id="IPR000477">
    <property type="entry name" value="RT_dom"/>
</dbReference>
<evidence type="ECO:0000259" key="2">
    <source>
        <dbReference type="PROSITE" id="PS50878"/>
    </source>
</evidence>
<reference evidence="3 4" key="1">
    <citation type="submission" date="2024-02" db="EMBL/GenBank/DDBJ databases">
        <authorList>
            <person name="Chen Y."/>
            <person name="Shah S."/>
            <person name="Dougan E. K."/>
            <person name="Thang M."/>
            <person name="Chan C."/>
        </authorList>
    </citation>
    <scope>NUCLEOTIDE SEQUENCE [LARGE SCALE GENOMIC DNA]</scope>
</reference>
<protein>
    <submittedName>
        <fullName evidence="3">Retrotransposable element SLACS 132 kDa protein (ORF2)</fullName>
    </submittedName>
</protein>
<evidence type="ECO:0000313" key="3">
    <source>
        <dbReference type="EMBL" id="CAK9069407.1"/>
    </source>
</evidence>
<feature type="region of interest" description="Disordered" evidence="1">
    <location>
        <begin position="225"/>
        <end position="275"/>
    </location>
</feature>
<evidence type="ECO:0000256" key="1">
    <source>
        <dbReference type="SAM" id="MobiDB-lite"/>
    </source>
</evidence>
<feature type="region of interest" description="Disordered" evidence="1">
    <location>
        <begin position="717"/>
        <end position="747"/>
    </location>
</feature>
<sequence>MDWAPVRSNTWLREWGPLQPPAHQPGPTNSWLFVPLLLAAAPQLDTTVIQQWEAQPLGLTHWQPLVLRLRRAPAIPWQRLHGILATLQGLHPGPHQLPAYEQRILHNLHGAGARQPPGTQVHLSWAAAQLMLPSGYIPATAQEALLQPYLGDHGASRAATLADPWRQNLAPRSPAGQWEQLIQQACPDQSTLTPPVDNGEPSLESRATRARQLVQLGELSAARQALTAGPTAPRIQQTLDELRDPSRRPRHLTGHQLARSPTSSQTDQSNCRPCPSGLTADTLRLLLDDEEPTTQLATVAQQLANAQVPTSIAAAIGFGRVVALQKNNGRVRGIIIGDVLRRLVARSLAQQHATAIHTTCAPRQFALSTRAGTEAVVRAISVATQSNPQHTVLSVDGIGAYDTISRHSMLHGLMNVPIVNRCLPFVRMFYGQASQYIWHDHTGHPHLISQGEGGEQGDPLMPALFSLGQRAALQAIQEQLHPNELLLAYLDDVYAVVPPTRVREVYDVMAHELHRHTHVQLNSGKTRVWNASGTLPPNMASLGPDVWVGSPTLPSHQQGLTVLGTPLGSEAHVRHQLQHINHSHEQLLQRIPALDDLQASWLLLLFCASPRSNYILRTTAPALATEFAAEHDVAVTSCLRQLLGQPEFTATTLGRAHLPLALGGLGLPSATVLAPAAYWASWAEQLPHFTAQLLPCLERSHAAPHSVQAALDAADALQGPDWNPPTRLEILNGASPPPTPHTAIDGPFERGWQHKAAAAIHTSFRTQLLNTLDPPSCGGHGSGGPMERGGGDLHQVLGPSPQPLAAKTTDAHDIGAVDCDKNIINAWKTRNTVTAGGERLLRRDECLTFFGTIFLHLVAQLLAVAAASLQFDGADAEVCQLREPTGKGHLEW</sequence>
<comment type="caution">
    <text evidence="3">The sequence shown here is derived from an EMBL/GenBank/DDBJ whole genome shotgun (WGS) entry which is preliminary data.</text>
</comment>
<dbReference type="Proteomes" id="UP001642464">
    <property type="component" value="Unassembled WGS sequence"/>
</dbReference>
<dbReference type="EMBL" id="CAXAMM010032223">
    <property type="protein sequence ID" value="CAK9069407.1"/>
    <property type="molecule type" value="Genomic_DNA"/>
</dbReference>
<keyword evidence="4" id="KW-1185">Reference proteome</keyword>
<proteinExistence type="predicted"/>
<dbReference type="PROSITE" id="PS50878">
    <property type="entry name" value="RT_POL"/>
    <property type="match status" value="1"/>
</dbReference>